<dbReference type="PANTHER" id="PTHR10751">
    <property type="entry name" value="GUANYLATE BINDING PROTEIN"/>
    <property type="match status" value="1"/>
</dbReference>
<comment type="catalytic activity">
    <reaction evidence="10">
        <text>GTP + H2O = GDP + phosphate + H(+)</text>
        <dbReference type="Rhea" id="RHEA:19669"/>
        <dbReference type="ChEBI" id="CHEBI:15377"/>
        <dbReference type="ChEBI" id="CHEBI:15378"/>
        <dbReference type="ChEBI" id="CHEBI:37565"/>
        <dbReference type="ChEBI" id="CHEBI:43474"/>
        <dbReference type="ChEBI" id="CHEBI:58189"/>
    </reaction>
    <physiologicalReaction direction="left-to-right" evidence="10">
        <dbReference type="Rhea" id="RHEA:19670"/>
    </physiologicalReaction>
</comment>
<keyword evidence="2" id="KW-0812">Transmembrane</keyword>
<keyword evidence="4" id="KW-0378">Hydrolase</keyword>
<keyword evidence="8" id="KW-0342">GTP-binding</keyword>
<evidence type="ECO:0000256" key="1">
    <source>
        <dbReference type="ARBA" id="ARBA00004477"/>
    </source>
</evidence>
<evidence type="ECO:0000256" key="4">
    <source>
        <dbReference type="ARBA" id="ARBA00022801"/>
    </source>
</evidence>
<evidence type="ECO:0000256" key="7">
    <source>
        <dbReference type="ARBA" id="ARBA00022989"/>
    </source>
</evidence>
<dbReference type="Gene3D" id="1.20.58.420">
    <property type="entry name" value="AHSP"/>
    <property type="match status" value="1"/>
</dbReference>
<organism evidence="12 13">
    <name type="scientific">Parascaris equorum</name>
    <name type="common">Equine roundworm</name>
    <dbReference type="NCBI Taxonomy" id="6256"/>
    <lineage>
        <taxon>Eukaryota</taxon>
        <taxon>Metazoa</taxon>
        <taxon>Ecdysozoa</taxon>
        <taxon>Nematoda</taxon>
        <taxon>Chromadorea</taxon>
        <taxon>Rhabditida</taxon>
        <taxon>Spirurina</taxon>
        <taxon>Ascaridomorpha</taxon>
        <taxon>Ascaridoidea</taxon>
        <taxon>Ascarididae</taxon>
        <taxon>Parascaris</taxon>
    </lineage>
</organism>
<keyword evidence="3" id="KW-0547">Nucleotide-binding</keyword>
<evidence type="ECO:0000256" key="10">
    <source>
        <dbReference type="ARBA" id="ARBA00049117"/>
    </source>
</evidence>
<evidence type="ECO:0000256" key="2">
    <source>
        <dbReference type="ARBA" id="ARBA00022692"/>
    </source>
</evidence>
<keyword evidence="12" id="KW-1185">Reference proteome</keyword>
<proteinExistence type="predicted"/>
<dbReference type="SUPFAM" id="SSF48340">
    <property type="entry name" value="Interferon-induced guanylate-binding protein 1 (GBP1), C-terminal domain"/>
    <property type="match status" value="1"/>
</dbReference>
<sequence length="142" mass="16307">MFSEIELEFQQQLRSLVPRLLDGRNLVMKKINGHEITCRELLEYFRAYINIFQGEELPEPKSMLLATAEANNLAAVSSAKAHYVRQMEEVCGGDAPYMSSNDLSEHHEHCHNDAVRLFKSTRKMGGAEFSLQFLERLDCEIE</sequence>
<dbReference type="InterPro" id="IPR027417">
    <property type="entry name" value="P-loop_NTPase"/>
</dbReference>
<evidence type="ECO:0000256" key="8">
    <source>
        <dbReference type="ARBA" id="ARBA00023134"/>
    </source>
</evidence>
<keyword evidence="6" id="KW-0460">Magnesium</keyword>
<dbReference type="FunFam" id="1.20.58.420:FF:000001">
    <property type="entry name" value="Atlastin-1 isoform 1"/>
    <property type="match status" value="1"/>
</dbReference>
<dbReference type="Pfam" id="PF02841">
    <property type="entry name" value="GBP_C"/>
    <property type="match status" value="1"/>
</dbReference>
<dbReference type="AlphaFoldDB" id="A0A914S695"/>
<evidence type="ECO:0000256" key="5">
    <source>
        <dbReference type="ARBA" id="ARBA00022824"/>
    </source>
</evidence>
<dbReference type="InterPro" id="IPR036543">
    <property type="entry name" value="Guanylate-bd_C_sf"/>
</dbReference>
<protein>
    <submittedName>
        <fullName evidence="13">Guanylate-binding protein/Atlastin C-terminal domain-containing protein</fullName>
    </submittedName>
</protein>
<dbReference type="GO" id="GO:0003924">
    <property type="term" value="F:GTPase activity"/>
    <property type="evidence" value="ECO:0007669"/>
    <property type="project" value="InterPro"/>
</dbReference>
<dbReference type="GO" id="GO:0005789">
    <property type="term" value="C:endoplasmic reticulum membrane"/>
    <property type="evidence" value="ECO:0007669"/>
    <property type="project" value="UniProtKB-SubCell"/>
</dbReference>
<evidence type="ECO:0000313" key="13">
    <source>
        <dbReference type="WBParaSite" id="PEQ_0001269901-mRNA-1"/>
    </source>
</evidence>
<name>A0A914S695_PAREQ</name>
<evidence type="ECO:0000256" key="3">
    <source>
        <dbReference type="ARBA" id="ARBA00022741"/>
    </source>
</evidence>
<dbReference type="GO" id="GO:0005525">
    <property type="term" value="F:GTP binding"/>
    <property type="evidence" value="ECO:0007669"/>
    <property type="project" value="UniProtKB-KW"/>
</dbReference>
<dbReference type="Proteomes" id="UP000887564">
    <property type="component" value="Unplaced"/>
</dbReference>
<reference evidence="13" key="1">
    <citation type="submission" date="2022-11" db="UniProtKB">
        <authorList>
            <consortium name="WormBaseParasite"/>
        </authorList>
    </citation>
    <scope>IDENTIFICATION</scope>
</reference>
<evidence type="ECO:0000259" key="11">
    <source>
        <dbReference type="Pfam" id="PF02841"/>
    </source>
</evidence>
<evidence type="ECO:0000256" key="9">
    <source>
        <dbReference type="ARBA" id="ARBA00023136"/>
    </source>
</evidence>
<keyword evidence="5" id="KW-0256">Endoplasmic reticulum</keyword>
<dbReference type="Gene3D" id="3.40.50.300">
    <property type="entry name" value="P-loop containing nucleotide triphosphate hydrolases"/>
    <property type="match status" value="1"/>
</dbReference>
<dbReference type="InterPro" id="IPR003191">
    <property type="entry name" value="Guanylate-bd/ATL_C"/>
</dbReference>
<feature type="domain" description="Guanylate-binding protein/Atlastin C-terminal" evidence="11">
    <location>
        <begin position="33"/>
        <end position="120"/>
    </location>
</feature>
<evidence type="ECO:0000256" key="6">
    <source>
        <dbReference type="ARBA" id="ARBA00022842"/>
    </source>
</evidence>
<keyword evidence="9" id="KW-0472">Membrane</keyword>
<comment type="subcellular location">
    <subcellularLocation>
        <location evidence="1">Endoplasmic reticulum membrane</location>
        <topology evidence="1">Multi-pass membrane protein</topology>
    </subcellularLocation>
</comment>
<dbReference type="WBParaSite" id="PEQ_0001269901-mRNA-1">
    <property type="protein sequence ID" value="PEQ_0001269901-mRNA-1"/>
    <property type="gene ID" value="PEQ_0001269901"/>
</dbReference>
<keyword evidence="7" id="KW-1133">Transmembrane helix</keyword>
<evidence type="ECO:0000313" key="12">
    <source>
        <dbReference type="Proteomes" id="UP000887564"/>
    </source>
</evidence>
<accession>A0A914S695</accession>